<keyword evidence="5" id="KW-0408">Iron</keyword>
<dbReference type="GO" id="GO:0045892">
    <property type="term" value="P:negative regulation of DNA-templated transcription"/>
    <property type="evidence" value="ECO:0007669"/>
    <property type="project" value="TreeGrafter"/>
</dbReference>
<evidence type="ECO:0000259" key="11">
    <source>
        <dbReference type="PROSITE" id="PS51674"/>
    </source>
</evidence>
<evidence type="ECO:0000313" key="12">
    <source>
        <dbReference type="EMBL" id="CAB4562732.1"/>
    </source>
</evidence>
<dbReference type="GO" id="GO:0045454">
    <property type="term" value="P:cell redox homeostasis"/>
    <property type="evidence" value="ECO:0007669"/>
    <property type="project" value="TreeGrafter"/>
</dbReference>
<keyword evidence="8" id="KW-0238">DNA-binding</keyword>
<evidence type="ECO:0000256" key="7">
    <source>
        <dbReference type="ARBA" id="ARBA00023015"/>
    </source>
</evidence>
<protein>
    <submittedName>
        <fullName evidence="12">Unannotated protein</fullName>
    </submittedName>
</protein>
<keyword evidence="3" id="KW-0004">4Fe-4S</keyword>
<keyword evidence="10" id="KW-0804">Transcription</keyword>
<evidence type="ECO:0000256" key="8">
    <source>
        <dbReference type="ARBA" id="ARBA00023125"/>
    </source>
</evidence>
<dbReference type="AlphaFoldDB" id="A0A6J6DFB5"/>
<dbReference type="PANTHER" id="PTHR38839:SF2">
    <property type="entry name" value="TRANSCRIPTIONAL REGULATOR WHIB7-RELATED"/>
    <property type="match status" value="1"/>
</dbReference>
<evidence type="ECO:0000256" key="10">
    <source>
        <dbReference type="ARBA" id="ARBA00023163"/>
    </source>
</evidence>
<dbReference type="GO" id="GO:0051539">
    <property type="term" value="F:4 iron, 4 sulfur cluster binding"/>
    <property type="evidence" value="ECO:0007669"/>
    <property type="project" value="UniProtKB-KW"/>
</dbReference>
<keyword evidence="4" id="KW-0479">Metal-binding</keyword>
<dbReference type="GO" id="GO:0046872">
    <property type="term" value="F:metal ion binding"/>
    <property type="evidence" value="ECO:0007669"/>
    <property type="project" value="UniProtKB-KW"/>
</dbReference>
<dbReference type="PANTHER" id="PTHR38839">
    <property type="entry name" value="TRANSCRIPTIONAL REGULATOR WHID-RELATED"/>
    <property type="match status" value="1"/>
</dbReference>
<dbReference type="EMBL" id="CAEZTC010000114">
    <property type="protein sequence ID" value="CAB4562732.1"/>
    <property type="molecule type" value="Genomic_DNA"/>
</dbReference>
<evidence type="ECO:0000313" key="13">
    <source>
        <dbReference type="EMBL" id="CAB4661415.1"/>
    </source>
</evidence>
<proteinExistence type="inferred from homology"/>
<evidence type="ECO:0000256" key="5">
    <source>
        <dbReference type="ARBA" id="ARBA00023004"/>
    </source>
</evidence>
<keyword evidence="6" id="KW-0411">Iron-sulfur</keyword>
<evidence type="ECO:0000256" key="6">
    <source>
        <dbReference type="ARBA" id="ARBA00023014"/>
    </source>
</evidence>
<dbReference type="Pfam" id="PF02467">
    <property type="entry name" value="Whib"/>
    <property type="match status" value="1"/>
</dbReference>
<comment type="cofactor">
    <cofactor evidence="1">
        <name>[4Fe-4S] cluster</name>
        <dbReference type="ChEBI" id="CHEBI:49883"/>
    </cofactor>
</comment>
<evidence type="ECO:0000256" key="1">
    <source>
        <dbReference type="ARBA" id="ARBA00001966"/>
    </source>
</evidence>
<dbReference type="InterPro" id="IPR034768">
    <property type="entry name" value="4FE4S_WBL"/>
</dbReference>
<comment type="similarity">
    <text evidence="2">Belongs to the WhiB family.</text>
</comment>
<dbReference type="EMBL" id="CAEZWE010000072">
    <property type="protein sequence ID" value="CAB4661415.1"/>
    <property type="molecule type" value="Genomic_DNA"/>
</dbReference>
<evidence type="ECO:0000256" key="9">
    <source>
        <dbReference type="ARBA" id="ARBA00023157"/>
    </source>
</evidence>
<dbReference type="GO" id="GO:0047134">
    <property type="term" value="F:protein-disulfide reductase [NAD(P)H] activity"/>
    <property type="evidence" value="ECO:0007669"/>
    <property type="project" value="TreeGrafter"/>
</dbReference>
<feature type="domain" description="4Fe-4S Wbl-type" evidence="11">
    <location>
        <begin position="25"/>
        <end position="85"/>
    </location>
</feature>
<name>A0A6J6DFB5_9ZZZZ</name>
<dbReference type="PROSITE" id="PS51674">
    <property type="entry name" value="4FE4S_WBL"/>
    <property type="match status" value="1"/>
</dbReference>
<evidence type="ECO:0000256" key="3">
    <source>
        <dbReference type="ARBA" id="ARBA00022485"/>
    </source>
</evidence>
<dbReference type="GO" id="GO:0003677">
    <property type="term" value="F:DNA binding"/>
    <property type="evidence" value="ECO:0007669"/>
    <property type="project" value="UniProtKB-KW"/>
</dbReference>
<organism evidence="12">
    <name type="scientific">freshwater metagenome</name>
    <dbReference type="NCBI Taxonomy" id="449393"/>
    <lineage>
        <taxon>unclassified sequences</taxon>
        <taxon>metagenomes</taxon>
        <taxon>ecological metagenomes</taxon>
    </lineage>
</organism>
<evidence type="ECO:0000256" key="4">
    <source>
        <dbReference type="ARBA" id="ARBA00022723"/>
    </source>
</evidence>
<evidence type="ECO:0000256" key="2">
    <source>
        <dbReference type="ARBA" id="ARBA00006597"/>
    </source>
</evidence>
<reference evidence="12" key="1">
    <citation type="submission" date="2020-05" db="EMBL/GenBank/DDBJ databases">
        <authorList>
            <person name="Chiriac C."/>
            <person name="Salcher M."/>
            <person name="Ghai R."/>
            <person name="Kavagutti S V."/>
        </authorList>
    </citation>
    <scope>NUCLEOTIDE SEQUENCE</scope>
</reference>
<keyword evidence="9" id="KW-1015">Disulfide bond</keyword>
<sequence>MYTSINTDMGGTSLTEEPLVLSAKRCADGNGTLSYLFFSEEWVDVQRAKAICSRCSDRAECLNGALEREEPWGVWGGEELDMGRIAVVRRPRGRPPVHGRPVTLIPEVPIPAHLVA</sequence>
<accession>A0A6J6DFB5</accession>
<keyword evidence="7" id="KW-0805">Transcription regulation</keyword>
<dbReference type="InterPro" id="IPR003482">
    <property type="entry name" value="Whib"/>
</dbReference>
<gene>
    <name evidence="12" type="ORF">UFOPK1572_00938</name>
    <name evidence="13" type="ORF">UFOPK2169_01437</name>
</gene>